<proteinExistence type="predicted"/>
<dbReference type="AlphaFoldDB" id="A0A5E6MD10"/>
<evidence type="ECO:0000313" key="1">
    <source>
        <dbReference type="EMBL" id="VVM07319.1"/>
    </source>
</evidence>
<protein>
    <submittedName>
        <fullName evidence="1">Uncharacterized protein</fullName>
    </submittedName>
</protein>
<dbReference type="Proteomes" id="UP000334923">
    <property type="component" value="Unassembled WGS sequence"/>
</dbReference>
<sequence length="79" mass="9089">METALRMANKAFRGRYRAAFWRFPDSFVATEKNLPVFLCVLREWGGRDTWFLAAEIEREAGLDAHRRISEGNIRSAQGA</sequence>
<evidence type="ECO:0000313" key="2">
    <source>
        <dbReference type="Proteomes" id="UP000334923"/>
    </source>
</evidence>
<name>A0A5E6MD10_9BACT</name>
<accession>A0A5E6MD10</accession>
<gene>
    <name evidence="1" type="ORF">MAMT_01680</name>
</gene>
<dbReference type="EMBL" id="CABFVA020000087">
    <property type="protein sequence ID" value="VVM07319.1"/>
    <property type="molecule type" value="Genomic_DNA"/>
</dbReference>
<keyword evidence="2" id="KW-1185">Reference proteome</keyword>
<organism evidence="1 2">
    <name type="scientific">Methylacidimicrobium tartarophylax</name>
    <dbReference type="NCBI Taxonomy" id="1041768"/>
    <lineage>
        <taxon>Bacteria</taxon>
        <taxon>Pseudomonadati</taxon>
        <taxon>Verrucomicrobiota</taxon>
        <taxon>Methylacidimicrobium</taxon>
    </lineage>
</organism>
<reference evidence="1 2" key="1">
    <citation type="submission" date="2019-09" db="EMBL/GenBank/DDBJ databases">
        <authorList>
            <person name="Cremers G."/>
        </authorList>
    </citation>
    <scope>NUCLEOTIDE SEQUENCE [LARGE SCALE GENOMIC DNA]</scope>
    <source>
        <strain evidence="1">4A</strain>
    </source>
</reference>